<dbReference type="EMBL" id="KB644410">
    <property type="protein sequence ID" value="EPS27517.1"/>
    <property type="molecule type" value="Genomic_DNA"/>
</dbReference>
<dbReference type="PANTHER" id="PTHR14456:SF2">
    <property type="entry name" value="INOSITOL-PENTAKISPHOSPHATE 2-KINASE"/>
    <property type="match status" value="1"/>
</dbReference>
<evidence type="ECO:0000256" key="6">
    <source>
        <dbReference type="ARBA" id="ARBA00022741"/>
    </source>
</evidence>
<dbReference type="OrthoDB" id="272370at2759"/>
<dbReference type="eggNOG" id="ENOG502S7VH">
    <property type="taxonomic scope" value="Eukaryota"/>
</dbReference>
<dbReference type="AlphaFoldDB" id="S8AZS0"/>
<organism evidence="10 11">
    <name type="scientific">Penicillium oxalicum (strain 114-2 / CGMCC 5302)</name>
    <name type="common">Penicillium decumbens</name>
    <dbReference type="NCBI Taxonomy" id="933388"/>
    <lineage>
        <taxon>Eukaryota</taxon>
        <taxon>Fungi</taxon>
        <taxon>Dikarya</taxon>
        <taxon>Ascomycota</taxon>
        <taxon>Pezizomycotina</taxon>
        <taxon>Eurotiomycetes</taxon>
        <taxon>Eurotiomycetidae</taxon>
        <taxon>Eurotiales</taxon>
        <taxon>Aspergillaceae</taxon>
        <taxon>Penicillium</taxon>
    </lineage>
</organism>
<evidence type="ECO:0000256" key="1">
    <source>
        <dbReference type="ARBA" id="ARBA00003979"/>
    </source>
</evidence>
<evidence type="ECO:0000256" key="8">
    <source>
        <dbReference type="ARBA" id="ARBA00022840"/>
    </source>
</evidence>
<comment type="domain">
    <text evidence="9">The EXKPK motif is conserved in inositol-pentakisphosphate 2-kinases of both family 1 and 2.</text>
</comment>
<comment type="function">
    <text evidence="1">Has kinase activity and phosphorylates inositol-1,3,4,5,6-pentakisphosphate (Ins(1,3,4,5,6)P5) to produce 1,2,3,4,5,6-hexakisphosphate (InsP6), also known as phytate.</text>
</comment>
<keyword evidence="11" id="KW-1185">Reference proteome</keyword>
<dbReference type="EC" id="2.7.1.158" evidence="3 9"/>
<evidence type="ECO:0000256" key="5">
    <source>
        <dbReference type="ARBA" id="ARBA00022679"/>
    </source>
</evidence>
<evidence type="ECO:0000256" key="2">
    <source>
        <dbReference type="ARBA" id="ARBA00008305"/>
    </source>
</evidence>
<keyword evidence="8 9" id="KW-0067">ATP-binding</keyword>
<dbReference type="Proteomes" id="UP000019376">
    <property type="component" value="Unassembled WGS sequence"/>
</dbReference>
<dbReference type="GO" id="GO:0032958">
    <property type="term" value="P:inositol phosphate biosynthetic process"/>
    <property type="evidence" value="ECO:0007669"/>
    <property type="project" value="TreeGrafter"/>
</dbReference>
<dbReference type="STRING" id="933388.S8AZS0"/>
<dbReference type="Pfam" id="PF06090">
    <property type="entry name" value="Ins_P5_2-kin"/>
    <property type="match status" value="1"/>
</dbReference>
<keyword evidence="7 9" id="KW-0418">Kinase</keyword>
<dbReference type="GO" id="GO:0005634">
    <property type="term" value="C:nucleus"/>
    <property type="evidence" value="ECO:0007669"/>
    <property type="project" value="TreeGrafter"/>
</dbReference>
<sequence>MTRSSIPDLPSWVKLVYLAEGAANVVYRFVSTDITPDPDQSTPSAPTGDCADLHSLKGKLLRLRKDTPANVPYREIAQNFDTVIRPLFDPHELVDQSLVRLPLGLIHHCNERLRLAEETGARAQKRHGSYLSLTEPFGLLVTDMTTDHHPDSNLAELKPKWLLQSPSAPQDARRCRTCALRGMRNIEARRQGQKEPRSFCPLNLVSENYEDVFAATADIKGCPDRTRLAKILFRHPLLVKLLAHQKAHQRVGLNGPLGLTQEMSLDMTLRDCTVYIKITQDSEIDFRLGDLDLKSSAGGKAQYWRDLEIQLIDGGWYHGRNESDPSDRCLLQRSPTPK</sequence>
<gene>
    <name evidence="10" type="ORF">PDE_02460</name>
</gene>
<keyword evidence="6 9" id="KW-0547">Nucleotide-binding</keyword>
<evidence type="ECO:0000256" key="3">
    <source>
        <dbReference type="ARBA" id="ARBA00012023"/>
    </source>
</evidence>
<dbReference type="GO" id="GO:0035299">
    <property type="term" value="F:inositol-1,3,4,5,6-pentakisphosphate 2-kinase activity"/>
    <property type="evidence" value="ECO:0007669"/>
    <property type="project" value="UniProtKB-EC"/>
</dbReference>
<dbReference type="PhylomeDB" id="S8AZS0"/>
<comment type="similarity">
    <text evidence="2">Belongs to the IPK1 type 1 family.</text>
</comment>
<dbReference type="GO" id="GO:0005524">
    <property type="term" value="F:ATP binding"/>
    <property type="evidence" value="ECO:0007669"/>
    <property type="project" value="UniProtKB-KW"/>
</dbReference>
<evidence type="ECO:0000256" key="7">
    <source>
        <dbReference type="ARBA" id="ARBA00022777"/>
    </source>
</evidence>
<dbReference type="PANTHER" id="PTHR14456">
    <property type="entry name" value="INOSITOL POLYPHOSPHATE KINASE 1"/>
    <property type="match status" value="1"/>
</dbReference>
<dbReference type="InterPro" id="IPR009286">
    <property type="entry name" value="Ins_P5_2-kin"/>
</dbReference>
<dbReference type="HOGENOM" id="CLU_031304_0_0_1"/>
<name>S8AZS0_PENO1</name>
<accession>S8AZS0</accession>
<keyword evidence="5 9" id="KW-0808">Transferase</keyword>
<proteinExistence type="inferred from homology"/>
<evidence type="ECO:0000313" key="11">
    <source>
        <dbReference type="Proteomes" id="UP000019376"/>
    </source>
</evidence>
<comment type="catalytic activity">
    <reaction evidence="9">
        <text>1D-myo-inositol 1,3,4,5,6-pentakisphosphate + ATP = 1D-myo-inositol hexakisphosphate + ADP + H(+)</text>
        <dbReference type="Rhea" id="RHEA:20313"/>
        <dbReference type="ChEBI" id="CHEBI:15378"/>
        <dbReference type="ChEBI" id="CHEBI:30616"/>
        <dbReference type="ChEBI" id="CHEBI:57733"/>
        <dbReference type="ChEBI" id="CHEBI:58130"/>
        <dbReference type="ChEBI" id="CHEBI:456216"/>
        <dbReference type="EC" id="2.7.1.158"/>
    </reaction>
</comment>
<evidence type="ECO:0000256" key="9">
    <source>
        <dbReference type="RuleBase" id="RU364126"/>
    </source>
</evidence>
<evidence type="ECO:0000313" key="10">
    <source>
        <dbReference type="EMBL" id="EPS27517.1"/>
    </source>
</evidence>
<comment type="function">
    <text evidence="9">Phosphorylates Ins(1,3,4,5,6)P5 at position 2 to form Ins(1,2,3,4,5,6)P6 (InsP6 or phytate).</text>
</comment>
<protein>
    <recommendedName>
        <fullName evidence="4 9">Inositol-pentakisphosphate 2-kinase</fullName>
        <ecNumber evidence="3 9">2.7.1.158</ecNumber>
    </recommendedName>
</protein>
<reference evidence="10 11" key="1">
    <citation type="journal article" date="2013" name="PLoS ONE">
        <title>Genomic and secretomic analyses reveal unique features of the lignocellulolytic enzyme system of Penicillium decumbens.</title>
        <authorList>
            <person name="Liu G."/>
            <person name="Zhang L."/>
            <person name="Wei X."/>
            <person name="Zou G."/>
            <person name="Qin Y."/>
            <person name="Ma L."/>
            <person name="Li J."/>
            <person name="Zheng H."/>
            <person name="Wang S."/>
            <person name="Wang C."/>
            <person name="Xun L."/>
            <person name="Zhao G.-P."/>
            <person name="Zhou Z."/>
            <person name="Qu Y."/>
        </authorList>
    </citation>
    <scope>NUCLEOTIDE SEQUENCE [LARGE SCALE GENOMIC DNA]</scope>
    <source>
        <strain evidence="11">114-2 / CGMCC 5302</strain>
    </source>
</reference>
<evidence type="ECO:0000256" key="4">
    <source>
        <dbReference type="ARBA" id="ARBA00014846"/>
    </source>
</evidence>